<dbReference type="OrthoDB" id="1151358at2"/>
<feature type="transmembrane region" description="Helical" evidence="1">
    <location>
        <begin position="12"/>
        <end position="32"/>
    </location>
</feature>
<proteinExistence type="predicted"/>
<feature type="transmembrane region" description="Helical" evidence="1">
    <location>
        <begin position="119"/>
        <end position="135"/>
    </location>
</feature>
<dbReference type="STRING" id="445961.IW15_03890"/>
<accession>A0A086AD20</accession>
<feature type="transmembrane region" description="Helical" evidence="1">
    <location>
        <begin position="52"/>
        <end position="74"/>
    </location>
</feature>
<dbReference type="EMBL" id="JPRH01000001">
    <property type="protein sequence ID" value="KFF14584.1"/>
    <property type="molecule type" value="Genomic_DNA"/>
</dbReference>
<keyword evidence="1" id="KW-1133">Transmembrane helix</keyword>
<sequence length="159" mass="17729">MKNQSTTSNPSLLLKNLSVVFFGLLLGMIMMGGIVYSMNPSENFEADLHNPFLAVMIIVSVAGVFGSNRLYAFFINKIKEDDPLGDKTAKIQQAIIVRLALVEGPALVGIVLYLKEANLVFLMFSAFLILYFLTLKPSKDKLLEDMKLTGMEKREFQNS</sequence>
<reference evidence="2 3" key="1">
    <citation type="submission" date="2014-07" db="EMBL/GenBank/DDBJ databases">
        <title>Genome of Chryseobacterium soli DSM 19298.</title>
        <authorList>
            <person name="Stropko S.J."/>
            <person name="Pipes S.E."/>
            <person name="Newman J."/>
        </authorList>
    </citation>
    <scope>NUCLEOTIDE SEQUENCE [LARGE SCALE GENOMIC DNA]</scope>
    <source>
        <strain evidence="2 3">DSM 19298</strain>
    </source>
</reference>
<evidence type="ECO:0000313" key="2">
    <source>
        <dbReference type="EMBL" id="KFF14584.1"/>
    </source>
</evidence>
<dbReference type="Proteomes" id="UP000028705">
    <property type="component" value="Unassembled WGS sequence"/>
</dbReference>
<protein>
    <submittedName>
        <fullName evidence="2">Uncharacterized protein</fullName>
    </submittedName>
</protein>
<dbReference type="AlphaFoldDB" id="A0A086AD20"/>
<keyword evidence="3" id="KW-1185">Reference proteome</keyword>
<evidence type="ECO:0000313" key="3">
    <source>
        <dbReference type="Proteomes" id="UP000028705"/>
    </source>
</evidence>
<keyword evidence="1" id="KW-0472">Membrane</keyword>
<dbReference type="RefSeq" id="WP_034709378.1">
    <property type="nucleotide sequence ID" value="NZ_JPRH01000001.1"/>
</dbReference>
<evidence type="ECO:0000256" key="1">
    <source>
        <dbReference type="SAM" id="Phobius"/>
    </source>
</evidence>
<dbReference type="eggNOG" id="ENOG5032YV0">
    <property type="taxonomic scope" value="Bacteria"/>
</dbReference>
<gene>
    <name evidence="2" type="ORF">IW15_03890</name>
</gene>
<name>A0A086AD20_9FLAO</name>
<comment type="caution">
    <text evidence="2">The sequence shown here is derived from an EMBL/GenBank/DDBJ whole genome shotgun (WGS) entry which is preliminary data.</text>
</comment>
<organism evidence="2 3">
    <name type="scientific">Chryseobacterium soli</name>
    <dbReference type="NCBI Taxonomy" id="445961"/>
    <lineage>
        <taxon>Bacteria</taxon>
        <taxon>Pseudomonadati</taxon>
        <taxon>Bacteroidota</taxon>
        <taxon>Flavobacteriia</taxon>
        <taxon>Flavobacteriales</taxon>
        <taxon>Weeksellaceae</taxon>
        <taxon>Chryseobacterium group</taxon>
        <taxon>Chryseobacterium</taxon>
    </lineage>
</organism>
<feature type="transmembrane region" description="Helical" evidence="1">
    <location>
        <begin position="95"/>
        <end position="113"/>
    </location>
</feature>
<keyword evidence="1" id="KW-0812">Transmembrane</keyword>